<organism evidence="1 2">
    <name type="scientific">Hoyosella altamirensis</name>
    <dbReference type="NCBI Taxonomy" id="616997"/>
    <lineage>
        <taxon>Bacteria</taxon>
        <taxon>Bacillati</taxon>
        <taxon>Actinomycetota</taxon>
        <taxon>Actinomycetes</taxon>
        <taxon>Mycobacteriales</taxon>
        <taxon>Hoyosellaceae</taxon>
        <taxon>Hoyosella</taxon>
    </lineage>
</organism>
<dbReference type="Proteomes" id="UP000567922">
    <property type="component" value="Unassembled WGS sequence"/>
</dbReference>
<dbReference type="Gene3D" id="3.40.1350.10">
    <property type="match status" value="1"/>
</dbReference>
<dbReference type="InterPro" id="IPR011856">
    <property type="entry name" value="tRNA_endonuc-like_dom_sf"/>
</dbReference>
<comment type="caution">
    <text evidence="1">The sequence shown here is derived from an EMBL/GenBank/DDBJ whole genome shotgun (WGS) entry which is preliminary data.</text>
</comment>
<accession>A0A839RV63</accession>
<sequence>MSACVGHREPLRELEVEVGWGGELSAWQKRGPQIAIGAFDDPLGFGIVGRCLHHPGSPECHRTRRHRRRAVLVVRFRLRCPTTVSAEPLRTIRRAAATCQFGDLAKERLDVFGLDSSGKTVVVELKRESDPRIHLQAITYGDTFEVPRAVTDRHGARGTRSRNAGNVPCAVLGLVSWSHRT</sequence>
<evidence type="ECO:0000313" key="2">
    <source>
        <dbReference type="Proteomes" id="UP000567922"/>
    </source>
</evidence>
<evidence type="ECO:0008006" key="3">
    <source>
        <dbReference type="Google" id="ProtNLM"/>
    </source>
</evidence>
<gene>
    <name evidence="1" type="ORF">FHU29_004613</name>
</gene>
<proteinExistence type="predicted"/>
<protein>
    <recommendedName>
        <fullName evidence="3">DUF91 domain-containing protein</fullName>
    </recommendedName>
</protein>
<reference evidence="1 2" key="1">
    <citation type="submission" date="2020-08" db="EMBL/GenBank/DDBJ databases">
        <title>Sequencing the genomes of 1000 actinobacteria strains.</title>
        <authorList>
            <person name="Klenk H.-P."/>
        </authorList>
    </citation>
    <scope>NUCLEOTIDE SEQUENCE [LARGE SCALE GENOMIC DNA]</scope>
    <source>
        <strain evidence="1 2">DSM 45258</strain>
    </source>
</reference>
<dbReference type="GO" id="GO:0003676">
    <property type="term" value="F:nucleic acid binding"/>
    <property type="evidence" value="ECO:0007669"/>
    <property type="project" value="InterPro"/>
</dbReference>
<dbReference type="EMBL" id="JACHWS010000006">
    <property type="protein sequence ID" value="MBB3040118.1"/>
    <property type="molecule type" value="Genomic_DNA"/>
</dbReference>
<keyword evidence="2" id="KW-1185">Reference proteome</keyword>
<dbReference type="AlphaFoldDB" id="A0A839RV63"/>
<evidence type="ECO:0000313" key="1">
    <source>
        <dbReference type="EMBL" id="MBB3040118.1"/>
    </source>
</evidence>
<name>A0A839RV63_9ACTN</name>